<dbReference type="InterPro" id="IPR036412">
    <property type="entry name" value="HAD-like_sf"/>
</dbReference>
<gene>
    <name evidence="1" type="ORF">AH67_04615</name>
</gene>
<dbReference type="HOGENOM" id="CLU_044146_1_2_11"/>
<accession>A0A0A7IBV7</accession>
<dbReference type="PANTHER" id="PTHR10000:SF8">
    <property type="entry name" value="HAD SUPERFAMILY HYDROLASE-LIKE, TYPE 3"/>
    <property type="match status" value="1"/>
</dbReference>
<dbReference type="Proteomes" id="UP000030636">
    <property type="component" value="Chromosome"/>
</dbReference>
<dbReference type="EMBL" id="CP007457">
    <property type="protein sequence ID" value="AIZ16294.1"/>
    <property type="molecule type" value="Genomic_DNA"/>
</dbReference>
<dbReference type="OrthoDB" id="3180855at2"/>
<organism evidence="1 2">
    <name type="scientific">Bifidobacterium pseudolongum PV8-2</name>
    <dbReference type="NCBI Taxonomy" id="1447715"/>
    <lineage>
        <taxon>Bacteria</taxon>
        <taxon>Bacillati</taxon>
        <taxon>Actinomycetota</taxon>
        <taxon>Actinomycetes</taxon>
        <taxon>Bifidobacteriales</taxon>
        <taxon>Bifidobacteriaceae</taxon>
        <taxon>Bifidobacterium</taxon>
    </lineage>
</organism>
<dbReference type="GO" id="GO:0000287">
    <property type="term" value="F:magnesium ion binding"/>
    <property type="evidence" value="ECO:0007669"/>
    <property type="project" value="TreeGrafter"/>
</dbReference>
<keyword evidence="2" id="KW-1185">Reference proteome</keyword>
<sequence length="275" mass="30107">MPHTPFIIADLDGTLLHDAERFEDRALSARTIETVHAVRSRGIPVVVATARPVSTGLSIVQALHADACIYLNGALIDFDPSQSDYASLTGHKPSSPGSLVKNGFDSQRACEVCRAMLSVMPDLEIGIVMDDIRYTNFDVSRYWATQTWQYTDFRDVPHGIADKIIIFPRAEQTNLLHELIPDDFTVHVSEGRLWMLMAPHANKKDAVQALCDQWGMDAQQATAFGDDMVDIGMMNLSGTGVAVANANPAVLSIADEVCPSNNDDGVAQWLEHAML</sequence>
<name>A0A0A7IBV7_9BIFI</name>
<protein>
    <submittedName>
        <fullName evidence="1">HAD family hydrolase</fullName>
    </submittedName>
</protein>
<evidence type="ECO:0000313" key="2">
    <source>
        <dbReference type="Proteomes" id="UP000030636"/>
    </source>
</evidence>
<dbReference type="SUPFAM" id="SSF56784">
    <property type="entry name" value="HAD-like"/>
    <property type="match status" value="1"/>
</dbReference>
<proteinExistence type="predicted"/>
<dbReference type="PANTHER" id="PTHR10000">
    <property type="entry name" value="PHOSPHOSERINE PHOSPHATASE"/>
    <property type="match status" value="1"/>
</dbReference>
<evidence type="ECO:0000313" key="1">
    <source>
        <dbReference type="EMBL" id="AIZ16294.1"/>
    </source>
</evidence>
<dbReference type="GO" id="GO:0005829">
    <property type="term" value="C:cytosol"/>
    <property type="evidence" value="ECO:0007669"/>
    <property type="project" value="TreeGrafter"/>
</dbReference>
<dbReference type="GO" id="GO:0016791">
    <property type="term" value="F:phosphatase activity"/>
    <property type="evidence" value="ECO:0007669"/>
    <property type="project" value="UniProtKB-ARBA"/>
</dbReference>
<dbReference type="STRING" id="1447715.AH67_04615"/>
<dbReference type="RefSeq" id="WP_022857533.1">
    <property type="nucleotide sequence ID" value="NZ_CP007457.1"/>
</dbReference>
<dbReference type="Gene3D" id="3.40.50.1000">
    <property type="entry name" value="HAD superfamily/HAD-like"/>
    <property type="match status" value="1"/>
</dbReference>
<reference evidence="1 2" key="1">
    <citation type="journal article" date="2015" name="Genome Announc.">
        <title>Bifidobacterium pseudolongum Strain PV8-2, Isolated from a Stool Sample of an Anemic Kenyan Infant.</title>
        <authorList>
            <person name="Vazquez-Gutierrez P."/>
            <person name="Lacroix C."/>
            <person name="Chassard C."/>
            <person name="Klumpp J."/>
            <person name="Stevens M.J."/>
            <person name="Jans C."/>
        </authorList>
    </citation>
    <scope>NUCLEOTIDE SEQUENCE [LARGE SCALE GENOMIC DNA]</scope>
    <source>
        <strain evidence="1 2">PV8-2</strain>
    </source>
</reference>
<dbReference type="Gene3D" id="3.30.1240.10">
    <property type="match status" value="1"/>
</dbReference>
<dbReference type="AlphaFoldDB" id="A0A0A7IBV7"/>
<dbReference type="KEGG" id="bpsp:AH67_04615"/>
<dbReference type="Pfam" id="PF08282">
    <property type="entry name" value="Hydrolase_3"/>
    <property type="match status" value="1"/>
</dbReference>
<dbReference type="InterPro" id="IPR023214">
    <property type="entry name" value="HAD_sf"/>
</dbReference>
<keyword evidence="1" id="KW-0378">Hydrolase</keyword>